<dbReference type="InterPro" id="IPR015867">
    <property type="entry name" value="N-reg_PII/ATP_PRibTrfase_C"/>
</dbReference>
<dbReference type="AlphaFoldDB" id="A0A9W6P9R1"/>
<dbReference type="SUPFAM" id="SSF54913">
    <property type="entry name" value="GlnB-like"/>
    <property type="match status" value="1"/>
</dbReference>
<evidence type="ECO:0000313" key="2">
    <source>
        <dbReference type="EMBL" id="GLU49755.1"/>
    </source>
</evidence>
<dbReference type="Proteomes" id="UP001165092">
    <property type="component" value="Unassembled WGS sequence"/>
</dbReference>
<dbReference type="PANTHER" id="PTHR23419:SF8">
    <property type="entry name" value="FI09726P"/>
    <property type="match status" value="1"/>
</dbReference>
<comment type="caution">
    <text evidence="2">The sequence shown here is derived from an EMBL/GenBank/DDBJ whole genome shotgun (WGS) entry which is preliminary data.</text>
</comment>
<dbReference type="Gene3D" id="3.30.70.120">
    <property type="match status" value="1"/>
</dbReference>
<dbReference type="InterPro" id="IPR004323">
    <property type="entry name" value="Ion_tolerance_CutA"/>
</dbReference>
<keyword evidence="3" id="KW-1185">Reference proteome</keyword>
<dbReference type="EMBL" id="BSQG01000009">
    <property type="protein sequence ID" value="GLU49755.1"/>
    <property type="molecule type" value="Genomic_DNA"/>
</dbReference>
<sequence>MAFGDGGDDYLRVEVAAGSRDEARRLADGVVAARLAACAQISGPITSVYRWAGQIQAEEEWRLVLKTTGGRFAELTAYLADHHSYDVPEIIAVPIEGGHPEYLDWVAESTRGEE</sequence>
<dbReference type="PANTHER" id="PTHR23419">
    <property type="entry name" value="DIVALENT CATION TOLERANCE CUTA-RELATED"/>
    <property type="match status" value="1"/>
</dbReference>
<protein>
    <submittedName>
        <fullName evidence="2">Divalent cation tolerance protein</fullName>
    </submittedName>
</protein>
<dbReference type="GO" id="GO:0010038">
    <property type="term" value="P:response to metal ion"/>
    <property type="evidence" value="ECO:0007669"/>
    <property type="project" value="InterPro"/>
</dbReference>
<reference evidence="2" key="1">
    <citation type="submission" date="2023-02" db="EMBL/GenBank/DDBJ databases">
        <title>Nocardiopsis ansamitocini NBRC 112285.</title>
        <authorList>
            <person name="Ichikawa N."/>
            <person name="Sato H."/>
            <person name="Tonouchi N."/>
        </authorList>
    </citation>
    <scope>NUCLEOTIDE SEQUENCE</scope>
    <source>
        <strain evidence="2">NBRC 112285</strain>
    </source>
</reference>
<organism evidence="2 3">
    <name type="scientific">Nocardiopsis ansamitocini</name>
    <dbReference type="NCBI Taxonomy" id="1670832"/>
    <lineage>
        <taxon>Bacteria</taxon>
        <taxon>Bacillati</taxon>
        <taxon>Actinomycetota</taxon>
        <taxon>Actinomycetes</taxon>
        <taxon>Streptosporangiales</taxon>
        <taxon>Nocardiopsidaceae</taxon>
        <taxon>Nocardiopsis</taxon>
    </lineage>
</organism>
<comment type="similarity">
    <text evidence="1">Belongs to the CutA family.</text>
</comment>
<evidence type="ECO:0000313" key="3">
    <source>
        <dbReference type="Proteomes" id="UP001165092"/>
    </source>
</evidence>
<name>A0A9W6P9R1_9ACTN</name>
<dbReference type="Pfam" id="PF03091">
    <property type="entry name" value="CutA1"/>
    <property type="match status" value="1"/>
</dbReference>
<gene>
    <name evidence="2" type="primary">cutA</name>
    <name evidence="2" type="ORF">Nans01_41060</name>
</gene>
<dbReference type="RefSeq" id="WP_285761300.1">
    <property type="nucleotide sequence ID" value="NZ_BSQG01000009.1"/>
</dbReference>
<accession>A0A9W6P9R1</accession>
<evidence type="ECO:0000256" key="1">
    <source>
        <dbReference type="ARBA" id="ARBA00010169"/>
    </source>
</evidence>
<proteinExistence type="inferred from homology"/>
<dbReference type="GO" id="GO:0005507">
    <property type="term" value="F:copper ion binding"/>
    <property type="evidence" value="ECO:0007669"/>
    <property type="project" value="TreeGrafter"/>
</dbReference>
<dbReference type="InterPro" id="IPR011322">
    <property type="entry name" value="N-reg_PII-like_a/b"/>
</dbReference>